<gene>
    <name evidence="1" type="ORF">PAXRUDRAFT_834957</name>
</gene>
<dbReference type="STRING" id="930991.A0A0D0C338"/>
<name>A0A0D0C338_9AGAM</name>
<dbReference type="OrthoDB" id="5946233at2759"/>
<dbReference type="EMBL" id="KN826930">
    <property type="protein sequence ID" value="KIK77567.1"/>
    <property type="molecule type" value="Genomic_DNA"/>
</dbReference>
<reference evidence="1 2" key="1">
    <citation type="submission" date="2014-04" db="EMBL/GenBank/DDBJ databases">
        <authorList>
            <consortium name="DOE Joint Genome Institute"/>
            <person name="Kuo A."/>
            <person name="Kohler A."/>
            <person name="Jargeat P."/>
            <person name="Nagy L.G."/>
            <person name="Floudas D."/>
            <person name="Copeland A."/>
            <person name="Barry K.W."/>
            <person name="Cichocki N."/>
            <person name="Veneault-Fourrey C."/>
            <person name="LaButti K."/>
            <person name="Lindquist E.A."/>
            <person name="Lipzen A."/>
            <person name="Lundell T."/>
            <person name="Morin E."/>
            <person name="Murat C."/>
            <person name="Sun H."/>
            <person name="Tunlid A."/>
            <person name="Henrissat B."/>
            <person name="Grigoriev I.V."/>
            <person name="Hibbett D.S."/>
            <person name="Martin F."/>
            <person name="Nordberg H.P."/>
            <person name="Cantor M.N."/>
            <person name="Hua S.X."/>
        </authorList>
    </citation>
    <scope>NUCLEOTIDE SEQUENCE [LARGE SCALE GENOMIC DNA]</scope>
    <source>
        <strain evidence="1 2">Ve08.2h10</strain>
    </source>
</reference>
<proteinExistence type="predicted"/>
<protein>
    <submittedName>
        <fullName evidence="1">Uncharacterized protein</fullName>
    </submittedName>
</protein>
<dbReference type="HOGENOM" id="CLU_2159209_0_0_1"/>
<organism evidence="1 2">
    <name type="scientific">Paxillus rubicundulus Ve08.2h10</name>
    <dbReference type="NCBI Taxonomy" id="930991"/>
    <lineage>
        <taxon>Eukaryota</taxon>
        <taxon>Fungi</taxon>
        <taxon>Dikarya</taxon>
        <taxon>Basidiomycota</taxon>
        <taxon>Agaricomycotina</taxon>
        <taxon>Agaricomycetes</taxon>
        <taxon>Agaricomycetidae</taxon>
        <taxon>Boletales</taxon>
        <taxon>Paxilineae</taxon>
        <taxon>Paxillaceae</taxon>
        <taxon>Paxillus</taxon>
    </lineage>
</organism>
<sequence length="130" mass="15200">MPLVTQSDAGSENFGIANAHTTLRQWHNLALAGSLQHWWMHSNKNVMPEITWSQLQRHFAPGFENLLDLGVNSGWYDTNNTPQVMVFRWVFIPWLQQELDAYRCRVNNTAKRHDRNKVRDFNLFLPALPL</sequence>
<evidence type="ECO:0000313" key="1">
    <source>
        <dbReference type="EMBL" id="KIK77567.1"/>
    </source>
</evidence>
<evidence type="ECO:0000313" key="2">
    <source>
        <dbReference type="Proteomes" id="UP000054538"/>
    </source>
</evidence>
<reference evidence="2" key="2">
    <citation type="submission" date="2015-01" db="EMBL/GenBank/DDBJ databases">
        <title>Evolutionary Origins and Diversification of the Mycorrhizal Mutualists.</title>
        <authorList>
            <consortium name="DOE Joint Genome Institute"/>
            <consortium name="Mycorrhizal Genomics Consortium"/>
            <person name="Kohler A."/>
            <person name="Kuo A."/>
            <person name="Nagy L.G."/>
            <person name="Floudas D."/>
            <person name="Copeland A."/>
            <person name="Barry K.W."/>
            <person name="Cichocki N."/>
            <person name="Veneault-Fourrey C."/>
            <person name="LaButti K."/>
            <person name="Lindquist E.A."/>
            <person name="Lipzen A."/>
            <person name="Lundell T."/>
            <person name="Morin E."/>
            <person name="Murat C."/>
            <person name="Riley R."/>
            <person name="Ohm R."/>
            <person name="Sun H."/>
            <person name="Tunlid A."/>
            <person name="Henrissat B."/>
            <person name="Grigoriev I.V."/>
            <person name="Hibbett D.S."/>
            <person name="Martin F."/>
        </authorList>
    </citation>
    <scope>NUCLEOTIDE SEQUENCE [LARGE SCALE GENOMIC DNA]</scope>
    <source>
        <strain evidence="2">Ve08.2h10</strain>
    </source>
</reference>
<dbReference type="Proteomes" id="UP000054538">
    <property type="component" value="Unassembled WGS sequence"/>
</dbReference>
<dbReference type="AlphaFoldDB" id="A0A0D0C338"/>
<keyword evidence="2" id="KW-1185">Reference proteome</keyword>
<dbReference type="InParanoid" id="A0A0D0C338"/>
<accession>A0A0D0C338</accession>